<feature type="region of interest" description="Disordered" evidence="1">
    <location>
        <begin position="1"/>
        <end position="23"/>
    </location>
</feature>
<keyword evidence="2" id="KW-1133">Transmembrane helix</keyword>
<keyword evidence="2" id="KW-0812">Transmembrane</keyword>
<evidence type="ECO:0000313" key="3">
    <source>
        <dbReference type="EMBL" id="RUP50529.1"/>
    </source>
</evidence>
<protein>
    <submittedName>
        <fullName evidence="3">Uncharacterized protein</fullName>
    </submittedName>
</protein>
<keyword evidence="2" id="KW-0472">Membrane</keyword>
<sequence length="217" mass="24616">MNSALDPNDKDKESLLPSVHSANPRKNKNRTISFTHILASSVLFVLTLGIITFVVAGGLQLNLAFQTPPAYTPNEYTCSCDCWDRQFKGNYIDSTRFYRNVYFNMNRHTVYVFAWTLGTIMLLEKFIERSLMCVITGGVFRGLRWGVLICAMLSFYAMFYNWWITWNYLNDQFCTYNPPSLPSTSPDPLPTPPTNPSPSSLPNIPQTPSSQHNSSST</sequence>
<dbReference type="OrthoDB" id="5594949at2759"/>
<reference evidence="3 4" key="1">
    <citation type="journal article" date="2018" name="New Phytol.">
        <title>Phylogenomics of Endogonaceae and evolution of mycorrhizas within Mucoromycota.</title>
        <authorList>
            <person name="Chang Y."/>
            <person name="Desiro A."/>
            <person name="Na H."/>
            <person name="Sandor L."/>
            <person name="Lipzen A."/>
            <person name="Clum A."/>
            <person name="Barry K."/>
            <person name="Grigoriev I.V."/>
            <person name="Martin F.M."/>
            <person name="Stajich J.E."/>
            <person name="Smith M.E."/>
            <person name="Bonito G."/>
            <person name="Spatafora J.W."/>
        </authorList>
    </citation>
    <scope>NUCLEOTIDE SEQUENCE [LARGE SCALE GENOMIC DNA]</scope>
    <source>
        <strain evidence="3 4">GMNB39</strain>
    </source>
</reference>
<accession>A0A433DI90</accession>
<dbReference type="PANTHER" id="PTHR39074:SF1">
    <property type="entry name" value="AGAP007547-PA"/>
    <property type="match status" value="1"/>
</dbReference>
<comment type="caution">
    <text evidence="3">The sequence shown here is derived from an EMBL/GenBank/DDBJ whole genome shotgun (WGS) entry which is preliminary data.</text>
</comment>
<feature type="transmembrane region" description="Helical" evidence="2">
    <location>
        <begin position="108"/>
        <end position="124"/>
    </location>
</feature>
<evidence type="ECO:0000313" key="4">
    <source>
        <dbReference type="Proteomes" id="UP000268093"/>
    </source>
</evidence>
<dbReference type="Proteomes" id="UP000268093">
    <property type="component" value="Unassembled WGS sequence"/>
</dbReference>
<evidence type="ECO:0000256" key="2">
    <source>
        <dbReference type="SAM" id="Phobius"/>
    </source>
</evidence>
<gene>
    <name evidence="3" type="ORF">BC936DRAFT_138705</name>
</gene>
<name>A0A433DI90_9FUNG</name>
<keyword evidence="4" id="KW-1185">Reference proteome</keyword>
<proteinExistence type="predicted"/>
<evidence type="ECO:0000256" key="1">
    <source>
        <dbReference type="SAM" id="MobiDB-lite"/>
    </source>
</evidence>
<dbReference type="PANTHER" id="PTHR39074">
    <property type="entry name" value="AGAP007547-PA"/>
    <property type="match status" value="1"/>
</dbReference>
<feature type="transmembrane region" description="Helical" evidence="2">
    <location>
        <begin position="145"/>
        <end position="163"/>
    </location>
</feature>
<feature type="compositionally biased region" description="Pro residues" evidence="1">
    <location>
        <begin position="181"/>
        <end position="196"/>
    </location>
</feature>
<feature type="compositionally biased region" description="Polar residues" evidence="1">
    <location>
        <begin position="204"/>
        <end position="217"/>
    </location>
</feature>
<feature type="region of interest" description="Disordered" evidence="1">
    <location>
        <begin position="181"/>
        <end position="217"/>
    </location>
</feature>
<organism evidence="3 4">
    <name type="scientific">Jimgerdemannia flammicorona</name>
    <dbReference type="NCBI Taxonomy" id="994334"/>
    <lineage>
        <taxon>Eukaryota</taxon>
        <taxon>Fungi</taxon>
        <taxon>Fungi incertae sedis</taxon>
        <taxon>Mucoromycota</taxon>
        <taxon>Mucoromycotina</taxon>
        <taxon>Endogonomycetes</taxon>
        <taxon>Endogonales</taxon>
        <taxon>Endogonaceae</taxon>
        <taxon>Jimgerdemannia</taxon>
    </lineage>
</organism>
<dbReference type="AlphaFoldDB" id="A0A433DI90"/>
<dbReference type="EMBL" id="RBNI01001358">
    <property type="protein sequence ID" value="RUP50529.1"/>
    <property type="molecule type" value="Genomic_DNA"/>
</dbReference>
<feature type="transmembrane region" description="Helical" evidence="2">
    <location>
        <begin position="34"/>
        <end position="59"/>
    </location>
</feature>